<organism evidence="2 3">
    <name type="scientific">Pontibacter qinzhouensis</name>
    <dbReference type="NCBI Taxonomy" id="2603253"/>
    <lineage>
        <taxon>Bacteria</taxon>
        <taxon>Pseudomonadati</taxon>
        <taxon>Bacteroidota</taxon>
        <taxon>Cytophagia</taxon>
        <taxon>Cytophagales</taxon>
        <taxon>Hymenobacteraceae</taxon>
        <taxon>Pontibacter</taxon>
    </lineage>
</organism>
<name>A0A5C8KEN9_9BACT</name>
<evidence type="ECO:0000313" key="3">
    <source>
        <dbReference type="Proteomes" id="UP000321926"/>
    </source>
</evidence>
<reference evidence="2 3" key="1">
    <citation type="submission" date="2019-08" db="EMBL/GenBank/DDBJ databases">
        <authorList>
            <person name="Shi S."/>
        </authorList>
    </citation>
    <scope>NUCLEOTIDE SEQUENCE [LARGE SCALE GENOMIC DNA]</scope>
    <source>
        <strain evidence="2 3">GY10130</strain>
    </source>
</reference>
<feature type="domain" description="Tll0287-like" evidence="1">
    <location>
        <begin position="54"/>
        <end position="209"/>
    </location>
</feature>
<dbReference type="Proteomes" id="UP000321926">
    <property type="component" value="Unassembled WGS sequence"/>
</dbReference>
<proteinExistence type="predicted"/>
<dbReference type="InterPro" id="IPR021796">
    <property type="entry name" value="Tll0287-like_dom"/>
</dbReference>
<sequence>MFHLPRILYYITLAAACIVSGCEVKVKPVEGGKEIAKELERRKIKRVTGAQIQEAALNAGDSIVAAAQYQMDLYLQQHLDSGGVAAAMAYCRPEQFEIVQAMEQKYGGTAGRTSLKLRNPANKAEGAVAVALQQYTEGQLQEPVLQELNREELLYTAPIYIRSESCLRCHGTPGKELSDADNELLKQQYPTDQATRYATGDLRGMWHIRFNKQTLVTDMTTQPKKKIKMGF</sequence>
<keyword evidence="3" id="KW-1185">Reference proteome</keyword>
<gene>
    <name evidence="2" type="ORF">FVR03_03610</name>
</gene>
<dbReference type="AlphaFoldDB" id="A0A5C8KEN9"/>
<protein>
    <submittedName>
        <fullName evidence="2">DUF3365 domain-containing protein</fullName>
    </submittedName>
</protein>
<dbReference type="OrthoDB" id="1494333at2"/>
<dbReference type="EMBL" id="VRTY01000009">
    <property type="protein sequence ID" value="TXK51308.1"/>
    <property type="molecule type" value="Genomic_DNA"/>
</dbReference>
<comment type="caution">
    <text evidence="2">The sequence shown here is derived from an EMBL/GenBank/DDBJ whole genome shotgun (WGS) entry which is preliminary data.</text>
</comment>
<dbReference type="PROSITE" id="PS51257">
    <property type="entry name" value="PROKAR_LIPOPROTEIN"/>
    <property type="match status" value="1"/>
</dbReference>
<accession>A0A5C8KEN9</accession>
<dbReference type="Pfam" id="PF11845">
    <property type="entry name" value="Tll0287-like"/>
    <property type="match status" value="1"/>
</dbReference>
<evidence type="ECO:0000259" key="1">
    <source>
        <dbReference type="Pfam" id="PF11845"/>
    </source>
</evidence>
<dbReference type="RefSeq" id="WP_147920403.1">
    <property type="nucleotide sequence ID" value="NZ_VRTY01000009.1"/>
</dbReference>
<evidence type="ECO:0000313" key="2">
    <source>
        <dbReference type="EMBL" id="TXK51308.1"/>
    </source>
</evidence>